<name>A0A8H4V6Q2_9HYPO</name>
<evidence type="ECO:0000313" key="1">
    <source>
        <dbReference type="EMBL" id="KAF4510033.1"/>
    </source>
</evidence>
<comment type="caution">
    <text evidence="1">The sequence shown here is derived from an EMBL/GenBank/DDBJ whole genome shotgun (WGS) entry which is preliminary data.</text>
</comment>
<accession>A0A8H4V6Q2</accession>
<evidence type="ECO:0000313" key="2">
    <source>
        <dbReference type="Proteomes" id="UP000557566"/>
    </source>
</evidence>
<dbReference type="AlphaFoldDB" id="A0A8H4V6Q2"/>
<proteinExistence type="predicted"/>
<dbReference type="Proteomes" id="UP000557566">
    <property type="component" value="Unassembled WGS sequence"/>
</dbReference>
<organism evidence="1 2">
    <name type="scientific">Ophiocordyceps sinensis</name>
    <dbReference type="NCBI Taxonomy" id="72228"/>
    <lineage>
        <taxon>Eukaryota</taxon>
        <taxon>Fungi</taxon>
        <taxon>Dikarya</taxon>
        <taxon>Ascomycota</taxon>
        <taxon>Pezizomycotina</taxon>
        <taxon>Sordariomycetes</taxon>
        <taxon>Hypocreomycetidae</taxon>
        <taxon>Hypocreales</taxon>
        <taxon>Ophiocordycipitaceae</taxon>
        <taxon>Ophiocordyceps</taxon>
    </lineage>
</organism>
<dbReference type="OrthoDB" id="329835at2759"/>
<gene>
    <name evidence="1" type="ORF">G6O67_001959</name>
</gene>
<dbReference type="EMBL" id="JAAVMX010000003">
    <property type="protein sequence ID" value="KAF4510033.1"/>
    <property type="molecule type" value="Genomic_DNA"/>
</dbReference>
<protein>
    <submittedName>
        <fullName evidence="1">Uncharacterized protein</fullName>
    </submittedName>
</protein>
<keyword evidence="2" id="KW-1185">Reference proteome</keyword>
<sequence>MGRLFRTAVLVWRREEEGDENKGLGGEKAKDWLGRKAEFYIENRGSEYRGRTCREMDARCPPASSEIQSLCVTLFVLHVKLDQGNKNLGRKEDIQPPLWESYRPKG</sequence>
<reference evidence="1 2" key="1">
    <citation type="journal article" date="2020" name="Genome Biol. Evol.">
        <title>A new high-quality draft genome assembly of the Chinese cordyceps Ophiocordyceps sinensis.</title>
        <authorList>
            <person name="Shu R."/>
            <person name="Zhang J."/>
            <person name="Meng Q."/>
            <person name="Zhang H."/>
            <person name="Zhou G."/>
            <person name="Li M."/>
            <person name="Wu P."/>
            <person name="Zhao Y."/>
            <person name="Chen C."/>
            <person name="Qin Q."/>
        </authorList>
    </citation>
    <scope>NUCLEOTIDE SEQUENCE [LARGE SCALE GENOMIC DNA]</scope>
    <source>
        <strain evidence="1 2">IOZ07</strain>
    </source>
</reference>